<dbReference type="AlphaFoldDB" id="A0A380CRL3"/>
<dbReference type="InterPro" id="IPR010921">
    <property type="entry name" value="Trp_repressor/repl_initiator"/>
</dbReference>
<dbReference type="EMBL" id="UGYW01000002">
    <property type="protein sequence ID" value="SUJ27364.1"/>
    <property type="molecule type" value="Genomic_DNA"/>
</dbReference>
<proteinExistence type="predicted"/>
<evidence type="ECO:0000313" key="2">
    <source>
        <dbReference type="Proteomes" id="UP000254893"/>
    </source>
</evidence>
<dbReference type="Proteomes" id="UP000254893">
    <property type="component" value="Unassembled WGS sequence"/>
</dbReference>
<dbReference type="GO" id="GO:0043565">
    <property type="term" value="F:sequence-specific DNA binding"/>
    <property type="evidence" value="ECO:0007669"/>
    <property type="project" value="InterPro"/>
</dbReference>
<evidence type="ECO:0000313" key="1">
    <source>
        <dbReference type="EMBL" id="SUJ27364.1"/>
    </source>
</evidence>
<organism evidence="1 2">
    <name type="scientific">Sphingobacterium spiritivorum</name>
    <name type="common">Flavobacterium spiritivorum</name>
    <dbReference type="NCBI Taxonomy" id="258"/>
    <lineage>
        <taxon>Bacteria</taxon>
        <taxon>Pseudomonadati</taxon>
        <taxon>Bacteroidota</taxon>
        <taxon>Sphingobacteriia</taxon>
        <taxon>Sphingobacteriales</taxon>
        <taxon>Sphingobacteriaceae</taxon>
        <taxon>Sphingobacterium</taxon>
    </lineage>
</organism>
<sequence>MKYSLLNRQDVVRKIVSGELLLKEAMDLYHIKSQRTIIRWLDEYQRKHQKEEYENVETEKECKKCSALSSRVLPANLLNSFELIRVEEKDRALYFYLEEYEKAPRGFEKEVLIPKGFLDSIIIQDFPIRGRKSFLCLKRRKWVKDGVSGMIYSKWDDFTTLVRVTNEFGEYLKSG</sequence>
<name>A0A380CRL3_SPHSI</name>
<dbReference type="SUPFAM" id="SSF48295">
    <property type="entry name" value="TrpR-like"/>
    <property type="match status" value="1"/>
</dbReference>
<protein>
    <recommendedName>
        <fullName evidence="3">Transposase</fullName>
    </recommendedName>
</protein>
<gene>
    <name evidence="1" type="ORF">NCTC11388_04162</name>
</gene>
<dbReference type="RefSeq" id="WP_115171475.1">
    <property type="nucleotide sequence ID" value="NZ_UGYW01000002.1"/>
</dbReference>
<reference evidence="1 2" key="1">
    <citation type="submission" date="2018-06" db="EMBL/GenBank/DDBJ databases">
        <authorList>
            <consortium name="Pathogen Informatics"/>
            <person name="Doyle S."/>
        </authorList>
    </citation>
    <scope>NUCLEOTIDE SEQUENCE [LARGE SCALE GENOMIC DNA]</scope>
    <source>
        <strain evidence="1 2">NCTC11388</strain>
    </source>
</reference>
<accession>A0A380CRL3</accession>
<evidence type="ECO:0008006" key="3">
    <source>
        <dbReference type="Google" id="ProtNLM"/>
    </source>
</evidence>